<evidence type="ECO:0000313" key="9">
    <source>
        <dbReference type="EMBL" id="GAE31488.1"/>
    </source>
</evidence>
<evidence type="ECO:0000256" key="3">
    <source>
        <dbReference type="ARBA" id="ARBA00022475"/>
    </source>
</evidence>
<comment type="subcellular location">
    <subcellularLocation>
        <location evidence="1">Cell membrane</location>
        <topology evidence="1">Multi-pass membrane protein</topology>
    </subcellularLocation>
</comment>
<keyword evidence="2" id="KW-0813">Transport</keyword>
<organism evidence="9 10">
    <name type="scientific">Halalkalibacter hemicellulosilyticusJCM 9152</name>
    <dbReference type="NCBI Taxonomy" id="1236971"/>
    <lineage>
        <taxon>Bacteria</taxon>
        <taxon>Bacillati</taxon>
        <taxon>Bacillota</taxon>
        <taxon>Bacilli</taxon>
        <taxon>Bacillales</taxon>
        <taxon>Bacillaceae</taxon>
        <taxon>Halalkalibacter</taxon>
    </lineage>
</organism>
<evidence type="ECO:0000256" key="1">
    <source>
        <dbReference type="ARBA" id="ARBA00004651"/>
    </source>
</evidence>
<evidence type="ECO:0000256" key="5">
    <source>
        <dbReference type="ARBA" id="ARBA00022989"/>
    </source>
</evidence>
<dbReference type="InterPro" id="IPR050189">
    <property type="entry name" value="MFS_Efflux_Transporters"/>
</dbReference>
<evidence type="ECO:0000313" key="10">
    <source>
        <dbReference type="Proteomes" id="UP000018895"/>
    </source>
</evidence>
<protein>
    <submittedName>
        <fullName evidence="9">Major facilitator superfamily MFS_1</fullName>
    </submittedName>
</protein>
<keyword evidence="6 7" id="KW-0472">Membrane</keyword>
<evidence type="ECO:0000256" key="4">
    <source>
        <dbReference type="ARBA" id="ARBA00022692"/>
    </source>
</evidence>
<keyword evidence="5 7" id="KW-1133">Transmembrane helix</keyword>
<keyword evidence="4 7" id="KW-0812">Transmembrane</keyword>
<evidence type="ECO:0000259" key="8">
    <source>
        <dbReference type="PROSITE" id="PS50850"/>
    </source>
</evidence>
<feature type="transmembrane region" description="Helical" evidence="7">
    <location>
        <begin position="45"/>
        <end position="65"/>
    </location>
</feature>
<dbReference type="AlphaFoldDB" id="W4QIM5"/>
<dbReference type="InterPro" id="IPR020846">
    <property type="entry name" value="MFS_dom"/>
</dbReference>
<name>W4QIM5_9BACI</name>
<feature type="transmembrane region" description="Helical" evidence="7">
    <location>
        <begin position="213"/>
        <end position="236"/>
    </location>
</feature>
<sequence length="397" mass="43302">MKQSTKLLWTLSIAQFLIMQVWFNFSSIIPVLESEWMLTATQAGIIIAFFHIGYVLAIIIYSFFLSAYNPKYIIVIGALIAGVSGVLFPLLANGFWTAVILRTVTGIGVAGIYVPGMKLVSQLFPPSTLGKAMGIYVGSLVIGSGFSLLISGFLISSIGWKGVILLTSVFSLIAGFVVFMTKIPQIPSTPLVISKQLIQRVFRKRNVLINGGYAAHCWELYAMWSWIGPFLVYYFTVHGVQTTNAINYGNILASFIIMLGGFASYIGGKISDRFGRGTTSTWFLVTSISYSIIIGWLTSLPIAFMVILLIVYGFSIIADSPIYNTAITEVTDLELTGLALGIQSILGFSATVFAPLFFGIVLDYYSWGAAFTTIGLLSLIAPVCMTAFKRIEKTPVT</sequence>
<dbReference type="InterPro" id="IPR036259">
    <property type="entry name" value="MFS_trans_sf"/>
</dbReference>
<reference evidence="9" key="1">
    <citation type="journal article" date="2014" name="Genome Announc.">
        <title>Draft Genome Sequences of Three Alkaliphilic Bacillus Strains, Bacillus wakoensis JCM 9140T, Bacillus akibai JCM 9157T, and Bacillus hemicellulosilyticus JCM 9152T.</title>
        <authorList>
            <person name="Yuki M."/>
            <person name="Oshima K."/>
            <person name="Suda W."/>
            <person name="Oshida Y."/>
            <person name="Kitamura K."/>
            <person name="Iida T."/>
            <person name="Hattori M."/>
            <person name="Ohkuma M."/>
        </authorList>
    </citation>
    <scope>NUCLEOTIDE SEQUENCE [LARGE SCALE GENOMIC DNA]</scope>
    <source>
        <strain evidence="9">JCM 9152</strain>
    </source>
</reference>
<comment type="caution">
    <text evidence="9">The sequence shown here is derived from an EMBL/GenBank/DDBJ whole genome shotgun (WGS) entry which is preliminary data.</text>
</comment>
<proteinExistence type="predicted"/>
<dbReference type="InterPro" id="IPR011701">
    <property type="entry name" value="MFS"/>
</dbReference>
<evidence type="ECO:0000256" key="6">
    <source>
        <dbReference type="ARBA" id="ARBA00023136"/>
    </source>
</evidence>
<feature type="transmembrane region" description="Helical" evidence="7">
    <location>
        <begin position="7"/>
        <end position="25"/>
    </location>
</feature>
<dbReference type="GO" id="GO:0022857">
    <property type="term" value="F:transmembrane transporter activity"/>
    <property type="evidence" value="ECO:0007669"/>
    <property type="project" value="InterPro"/>
</dbReference>
<dbReference type="Gene3D" id="1.20.1250.20">
    <property type="entry name" value="MFS general substrate transporter like domains"/>
    <property type="match status" value="2"/>
</dbReference>
<feature type="domain" description="Major facilitator superfamily (MFS) profile" evidence="8">
    <location>
        <begin position="7"/>
        <end position="393"/>
    </location>
</feature>
<dbReference type="PROSITE" id="PS50850">
    <property type="entry name" value="MFS"/>
    <property type="match status" value="1"/>
</dbReference>
<keyword evidence="10" id="KW-1185">Reference proteome</keyword>
<dbReference type="Pfam" id="PF07690">
    <property type="entry name" value="MFS_1"/>
    <property type="match status" value="1"/>
</dbReference>
<dbReference type="OrthoDB" id="9781976at2"/>
<dbReference type="GO" id="GO:0005886">
    <property type="term" value="C:plasma membrane"/>
    <property type="evidence" value="ECO:0007669"/>
    <property type="project" value="UniProtKB-SubCell"/>
</dbReference>
<dbReference type="PANTHER" id="PTHR43124">
    <property type="entry name" value="PURINE EFFLUX PUMP PBUE"/>
    <property type="match status" value="1"/>
</dbReference>
<feature type="transmembrane region" description="Helical" evidence="7">
    <location>
        <begin position="335"/>
        <end position="358"/>
    </location>
</feature>
<feature type="transmembrane region" description="Helical" evidence="7">
    <location>
        <begin position="72"/>
        <end position="90"/>
    </location>
</feature>
<dbReference type="STRING" id="1236971.JCM9152_2959"/>
<dbReference type="PANTHER" id="PTHR43124:SF3">
    <property type="entry name" value="CHLORAMPHENICOL EFFLUX PUMP RV0191"/>
    <property type="match status" value="1"/>
</dbReference>
<feature type="transmembrane region" description="Helical" evidence="7">
    <location>
        <begin position="364"/>
        <end position="388"/>
    </location>
</feature>
<dbReference type="RefSeq" id="WP_035345207.1">
    <property type="nucleotide sequence ID" value="NZ_BAUU01000020.1"/>
</dbReference>
<accession>W4QIM5</accession>
<dbReference type="SUPFAM" id="SSF103473">
    <property type="entry name" value="MFS general substrate transporter"/>
    <property type="match status" value="1"/>
</dbReference>
<dbReference type="Proteomes" id="UP000018895">
    <property type="component" value="Unassembled WGS sequence"/>
</dbReference>
<feature type="transmembrane region" description="Helical" evidence="7">
    <location>
        <begin position="162"/>
        <end position="181"/>
    </location>
</feature>
<feature type="transmembrane region" description="Helical" evidence="7">
    <location>
        <begin position="135"/>
        <end position="156"/>
    </location>
</feature>
<feature type="transmembrane region" description="Helical" evidence="7">
    <location>
        <begin position="248"/>
        <end position="267"/>
    </location>
</feature>
<evidence type="ECO:0000256" key="2">
    <source>
        <dbReference type="ARBA" id="ARBA00022448"/>
    </source>
</evidence>
<evidence type="ECO:0000256" key="7">
    <source>
        <dbReference type="SAM" id="Phobius"/>
    </source>
</evidence>
<keyword evidence="3" id="KW-1003">Cell membrane</keyword>
<gene>
    <name evidence="9" type="ORF">JCM9152_2959</name>
</gene>
<feature type="transmembrane region" description="Helical" evidence="7">
    <location>
        <begin position="303"/>
        <end position="323"/>
    </location>
</feature>
<dbReference type="EMBL" id="BAUU01000020">
    <property type="protein sequence ID" value="GAE31488.1"/>
    <property type="molecule type" value="Genomic_DNA"/>
</dbReference>